<keyword evidence="3" id="KW-1185">Reference proteome</keyword>
<gene>
    <name evidence="2" type="ORF">T4B_14984</name>
</gene>
<accession>A0A0V1IDX3</accession>
<feature type="region of interest" description="Disordered" evidence="1">
    <location>
        <begin position="89"/>
        <end position="108"/>
    </location>
</feature>
<sequence length="108" mass="12189">MQHPCSKCQLCRLFWKIQLENCCMYLAPKACNLVSQQAPTMSPPMMASSYVGFFFKKQKEAEMTEVFSADLSRNVVVSLRAKSTHQRLHSAFASRSQGRIPAPDAPFD</sequence>
<name>A0A0V1IDX3_TRIPS</name>
<reference evidence="2 3" key="1">
    <citation type="submission" date="2015-01" db="EMBL/GenBank/DDBJ databases">
        <title>Evolution of Trichinella species and genotypes.</title>
        <authorList>
            <person name="Korhonen P.K."/>
            <person name="Edoardo P."/>
            <person name="Giuseppe L.R."/>
            <person name="Gasser R.B."/>
        </authorList>
    </citation>
    <scope>NUCLEOTIDE SEQUENCE [LARGE SCALE GENOMIC DNA]</scope>
    <source>
        <strain evidence="2">ISS588</strain>
    </source>
</reference>
<dbReference type="Proteomes" id="UP000054805">
    <property type="component" value="Unassembled WGS sequence"/>
</dbReference>
<evidence type="ECO:0000256" key="1">
    <source>
        <dbReference type="SAM" id="MobiDB-lite"/>
    </source>
</evidence>
<evidence type="ECO:0000313" key="3">
    <source>
        <dbReference type="Proteomes" id="UP000054805"/>
    </source>
</evidence>
<protein>
    <submittedName>
        <fullName evidence="2">Uncharacterized protein</fullName>
    </submittedName>
</protein>
<evidence type="ECO:0000313" key="2">
    <source>
        <dbReference type="EMBL" id="KRZ20631.1"/>
    </source>
</evidence>
<proteinExistence type="predicted"/>
<organism evidence="2 3">
    <name type="scientific">Trichinella pseudospiralis</name>
    <name type="common">Parasitic roundworm</name>
    <dbReference type="NCBI Taxonomy" id="6337"/>
    <lineage>
        <taxon>Eukaryota</taxon>
        <taxon>Metazoa</taxon>
        <taxon>Ecdysozoa</taxon>
        <taxon>Nematoda</taxon>
        <taxon>Enoplea</taxon>
        <taxon>Dorylaimia</taxon>
        <taxon>Trichinellida</taxon>
        <taxon>Trichinellidae</taxon>
        <taxon>Trichinella</taxon>
    </lineage>
</organism>
<dbReference type="EMBL" id="JYDS01000233">
    <property type="protein sequence ID" value="KRZ20631.1"/>
    <property type="molecule type" value="Genomic_DNA"/>
</dbReference>
<comment type="caution">
    <text evidence="2">The sequence shown here is derived from an EMBL/GenBank/DDBJ whole genome shotgun (WGS) entry which is preliminary data.</text>
</comment>
<dbReference type="AlphaFoldDB" id="A0A0V1IDX3"/>